<evidence type="ECO:0000256" key="1">
    <source>
        <dbReference type="SAM" id="MobiDB-lite"/>
    </source>
</evidence>
<feature type="compositionally biased region" description="Low complexity" evidence="1">
    <location>
        <begin position="19"/>
        <end position="36"/>
    </location>
</feature>
<gene>
    <name evidence="2" type="ORF">g.7215</name>
</gene>
<feature type="compositionally biased region" description="Basic residues" evidence="1">
    <location>
        <begin position="180"/>
        <end position="193"/>
    </location>
</feature>
<dbReference type="AlphaFoldDB" id="A0A1D1ZZ60"/>
<protein>
    <submittedName>
        <fullName evidence="2">Uncharacterized protein</fullName>
    </submittedName>
</protein>
<accession>A0A1D1ZZ60</accession>
<feature type="compositionally biased region" description="Low complexity" evidence="1">
    <location>
        <begin position="170"/>
        <end position="179"/>
    </location>
</feature>
<reference evidence="2" key="1">
    <citation type="submission" date="2015-08" db="EMBL/GenBank/DDBJ databases">
        <authorList>
            <person name="Babu N.S."/>
            <person name="Beckwith C.J."/>
            <person name="Beseler K.G."/>
            <person name="Brison A."/>
            <person name="Carone J.V."/>
            <person name="Caskin T.P."/>
            <person name="Diamond M."/>
            <person name="Durham M.E."/>
            <person name="Foxe J.M."/>
            <person name="Go M."/>
            <person name="Henderson B.A."/>
            <person name="Jones I.B."/>
            <person name="McGettigan J.A."/>
            <person name="Micheletti S.J."/>
            <person name="Nasrallah M.E."/>
            <person name="Ortiz D."/>
            <person name="Piller C.R."/>
            <person name="Privatt S.R."/>
            <person name="Schneider S.L."/>
            <person name="Sharp S."/>
            <person name="Smith T.C."/>
            <person name="Stanton J.D."/>
            <person name="Ullery H.E."/>
            <person name="Wilson R.J."/>
            <person name="Serrano M.G."/>
            <person name="Buck G."/>
            <person name="Lee V."/>
            <person name="Wang Y."/>
            <person name="Carvalho R."/>
            <person name="Voegtly L."/>
            <person name="Shi R."/>
            <person name="Duckworth R."/>
            <person name="Johnson A."/>
            <person name="Loviza R."/>
            <person name="Walstead R."/>
            <person name="Shah Z."/>
            <person name="Kiflezghi M."/>
            <person name="Wade K."/>
            <person name="Ball S.L."/>
            <person name="Bradley K.W."/>
            <person name="Asai D.J."/>
            <person name="Bowman C.A."/>
            <person name="Russell D.A."/>
            <person name="Pope W.H."/>
            <person name="Jacobs-Sera D."/>
            <person name="Hendrix R.W."/>
            <person name="Hatfull G.F."/>
        </authorList>
    </citation>
    <scope>NUCLEOTIDE SEQUENCE</scope>
</reference>
<feature type="region of interest" description="Disordered" evidence="1">
    <location>
        <begin position="89"/>
        <end position="196"/>
    </location>
</feature>
<dbReference type="EMBL" id="GDKF01006659">
    <property type="protein sequence ID" value="JAT71963.1"/>
    <property type="molecule type" value="Transcribed_RNA"/>
</dbReference>
<feature type="region of interest" description="Disordered" evidence="1">
    <location>
        <begin position="1"/>
        <end position="47"/>
    </location>
</feature>
<sequence>SPAARRCEAAPGPSTASCRRPAAGRRPAGPCRAARLGPRRQPPGKAAGRCLRWRSGRGGLCTPQCSLPLGVTPPHKTLPRVHLAAAATARAGGRAAGPHGQPRRVGMPWRSSWRPPGRSGARVRRTPGRGAWRGRAACRSWSPPRPAPAPRARPLAPRRRSRAPRVGTCSRPPTAASSSRRSRAPRRAGRWCRPRAIPPGEQGGVHSLIRVAVLPALSLFAACPPGQQSPAWGWTRTGRTSSSMMSSAWVCSTSTPRPGRMPSSSPESRISCRCTISGSATSRSSDTCWRGHAGGVQPGQPRTPACRPSGVAFTRCRPCPSFTCTSSPRTLTALA</sequence>
<name>A0A1D1ZZ60_AUXPR</name>
<feature type="non-terminal residue" evidence="2">
    <location>
        <position position="1"/>
    </location>
</feature>
<proteinExistence type="predicted"/>
<evidence type="ECO:0000313" key="2">
    <source>
        <dbReference type="EMBL" id="JAT71963.1"/>
    </source>
</evidence>
<organism evidence="2">
    <name type="scientific">Auxenochlorella protothecoides</name>
    <name type="common">Green microalga</name>
    <name type="synonym">Chlorella protothecoides</name>
    <dbReference type="NCBI Taxonomy" id="3075"/>
    <lineage>
        <taxon>Eukaryota</taxon>
        <taxon>Viridiplantae</taxon>
        <taxon>Chlorophyta</taxon>
        <taxon>core chlorophytes</taxon>
        <taxon>Trebouxiophyceae</taxon>
        <taxon>Chlorellales</taxon>
        <taxon>Chlorellaceae</taxon>
        <taxon>Auxenochlorella</taxon>
    </lineage>
</organism>
<feature type="compositionally biased region" description="Low complexity" evidence="1">
    <location>
        <begin position="128"/>
        <end position="142"/>
    </location>
</feature>